<dbReference type="SUPFAM" id="SSF52317">
    <property type="entry name" value="Class I glutamine amidotransferase-like"/>
    <property type="match status" value="1"/>
</dbReference>
<dbReference type="PANTHER" id="PTHR42695">
    <property type="entry name" value="GLUTAMINE AMIDOTRANSFERASE YLR126C-RELATED"/>
    <property type="match status" value="1"/>
</dbReference>
<feature type="domain" description="Glutamine amidotransferase" evidence="1">
    <location>
        <begin position="2"/>
        <end position="142"/>
    </location>
</feature>
<dbReference type="InterPro" id="IPR044992">
    <property type="entry name" value="ChyE-like"/>
</dbReference>
<evidence type="ECO:0000313" key="2">
    <source>
        <dbReference type="EMBL" id="SPF56371.1"/>
    </source>
</evidence>
<proteinExistence type="predicted"/>
<dbReference type="PANTHER" id="PTHR42695:SF5">
    <property type="entry name" value="GLUTAMINE AMIDOTRANSFERASE YLR126C-RELATED"/>
    <property type="match status" value="1"/>
</dbReference>
<dbReference type="AlphaFoldDB" id="A0A2U3LWR9"/>
<dbReference type="InterPro" id="IPR029062">
    <property type="entry name" value="Class_I_gatase-like"/>
</dbReference>
<dbReference type="Proteomes" id="UP000238916">
    <property type="component" value="Unassembled WGS sequence"/>
</dbReference>
<sequence length="195" mass="22192">MDLIIVHGGSQHLWNKEEDPWLYKEIAYVREALEKNIPVIGFCLGSQIIAESLGGEVYLADEQEVGWFKIFLNLEGRGNILLKSLKEDFISFLWHSDHYSLGEGCKTLSFTEAAANQIIISDSFPAIGFQFHPEYTKENIETYLITSDESCFAVGKYGTGKESFLQETKNMPKTYGLFKVLMNNSIAWFKERGKV</sequence>
<evidence type="ECO:0000313" key="3">
    <source>
        <dbReference type="Proteomes" id="UP000238916"/>
    </source>
</evidence>
<dbReference type="Gene3D" id="3.40.50.880">
    <property type="match status" value="1"/>
</dbReference>
<dbReference type="CDD" id="cd01741">
    <property type="entry name" value="GATase1_1"/>
    <property type="match status" value="1"/>
</dbReference>
<gene>
    <name evidence="2" type="ORF">SBF1_900003</name>
</gene>
<protein>
    <submittedName>
        <fullName evidence="2">Putative Glutamine amidotransferase class-I</fullName>
    </submittedName>
</protein>
<dbReference type="EMBL" id="OMOF01000890">
    <property type="protein sequence ID" value="SPF56371.1"/>
    <property type="molecule type" value="Genomic_DNA"/>
</dbReference>
<keyword evidence="2" id="KW-0808">Transferase</keyword>
<dbReference type="OrthoDB" id="9813383at2"/>
<dbReference type="GO" id="GO:0005829">
    <property type="term" value="C:cytosol"/>
    <property type="evidence" value="ECO:0007669"/>
    <property type="project" value="TreeGrafter"/>
</dbReference>
<name>A0A2U3LWR9_9FIRM</name>
<evidence type="ECO:0000259" key="1">
    <source>
        <dbReference type="Pfam" id="PF00117"/>
    </source>
</evidence>
<accession>A0A2U3LWR9</accession>
<dbReference type="Pfam" id="PF00117">
    <property type="entry name" value="GATase"/>
    <property type="match status" value="1"/>
</dbReference>
<dbReference type="GO" id="GO:0016740">
    <property type="term" value="F:transferase activity"/>
    <property type="evidence" value="ECO:0007669"/>
    <property type="project" value="UniProtKB-KW"/>
</dbReference>
<organism evidence="2 3">
    <name type="scientific">Candidatus Desulfosporosinus infrequens</name>
    <dbReference type="NCBI Taxonomy" id="2043169"/>
    <lineage>
        <taxon>Bacteria</taxon>
        <taxon>Bacillati</taxon>
        <taxon>Bacillota</taxon>
        <taxon>Clostridia</taxon>
        <taxon>Eubacteriales</taxon>
        <taxon>Desulfitobacteriaceae</taxon>
        <taxon>Desulfosporosinus</taxon>
    </lineage>
</organism>
<dbReference type="PROSITE" id="PS51273">
    <property type="entry name" value="GATASE_TYPE_1"/>
    <property type="match status" value="1"/>
</dbReference>
<dbReference type="InterPro" id="IPR017926">
    <property type="entry name" value="GATASE"/>
</dbReference>
<reference evidence="3" key="1">
    <citation type="submission" date="2018-02" db="EMBL/GenBank/DDBJ databases">
        <authorList>
            <person name="Hausmann B."/>
        </authorList>
    </citation>
    <scope>NUCLEOTIDE SEQUENCE [LARGE SCALE GENOMIC DNA]</scope>
    <source>
        <strain evidence="3">Peat soil MAG SbF1</strain>
    </source>
</reference>
<keyword evidence="2" id="KW-0315">Glutamine amidotransferase</keyword>